<evidence type="ECO:0000256" key="3">
    <source>
        <dbReference type="ARBA" id="ARBA00022723"/>
    </source>
</evidence>
<dbReference type="Pfam" id="PF02668">
    <property type="entry name" value="TauD"/>
    <property type="match status" value="1"/>
</dbReference>
<dbReference type="GeneID" id="41974048"/>
<dbReference type="InterPro" id="IPR051323">
    <property type="entry name" value="AtsK-like"/>
</dbReference>
<dbReference type="Gene3D" id="3.60.130.10">
    <property type="entry name" value="Clavaminate synthase-like"/>
    <property type="match status" value="1"/>
</dbReference>
<dbReference type="GO" id="GO:0005737">
    <property type="term" value="C:cytoplasm"/>
    <property type="evidence" value="ECO:0007669"/>
    <property type="project" value="TreeGrafter"/>
</dbReference>
<keyword evidence="9" id="KW-1185">Reference proteome</keyword>
<dbReference type="PANTHER" id="PTHR30468:SF1">
    <property type="entry name" value="ALPHA-KETOGLUTARATE-DEPENDENT SULFONATE DIOXYGENASE"/>
    <property type="match status" value="1"/>
</dbReference>
<proteinExistence type="inferred from homology"/>
<dbReference type="SUPFAM" id="SSF51197">
    <property type="entry name" value="Clavaminate synthase-like"/>
    <property type="match status" value="1"/>
</dbReference>
<evidence type="ECO:0000256" key="2">
    <source>
        <dbReference type="ARBA" id="ARBA00005896"/>
    </source>
</evidence>
<dbReference type="STRING" id="1093900.A0A507B1M7"/>
<keyword evidence="4" id="KW-0223">Dioxygenase</keyword>
<dbReference type="AlphaFoldDB" id="A0A507B1M7"/>
<accession>A0A507B1M7</accession>
<comment type="cofactor">
    <cofactor evidence="1">
        <name>Fe(2+)</name>
        <dbReference type="ChEBI" id="CHEBI:29033"/>
    </cofactor>
</comment>
<evidence type="ECO:0000259" key="7">
    <source>
        <dbReference type="Pfam" id="PF02668"/>
    </source>
</evidence>
<dbReference type="Proteomes" id="UP000319257">
    <property type="component" value="Unassembled WGS sequence"/>
</dbReference>
<dbReference type="GO" id="GO:0016706">
    <property type="term" value="F:2-oxoglutarate-dependent dioxygenase activity"/>
    <property type="evidence" value="ECO:0007669"/>
    <property type="project" value="TreeGrafter"/>
</dbReference>
<dbReference type="InterPro" id="IPR003819">
    <property type="entry name" value="TauD/TfdA-like"/>
</dbReference>
<evidence type="ECO:0000256" key="6">
    <source>
        <dbReference type="ARBA" id="ARBA00023004"/>
    </source>
</evidence>
<evidence type="ECO:0000313" key="9">
    <source>
        <dbReference type="Proteomes" id="UP000319257"/>
    </source>
</evidence>
<comment type="caution">
    <text evidence="8">The sequence shown here is derived from an EMBL/GenBank/DDBJ whole genome shotgun (WGS) entry which is preliminary data.</text>
</comment>
<reference evidence="8 9" key="1">
    <citation type="submission" date="2019-06" db="EMBL/GenBank/DDBJ databases">
        <title>Draft genome sequence of the filamentous fungus Phialemoniopsis curvata isolated from diesel fuel.</title>
        <authorList>
            <person name="Varaljay V.A."/>
            <person name="Lyon W.J."/>
            <person name="Crouch A.L."/>
            <person name="Drake C.E."/>
            <person name="Hollomon J.M."/>
            <person name="Nadeau L.J."/>
            <person name="Nunn H.S."/>
            <person name="Stevenson B.S."/>
            <person name="Bojanowski C.L."/>
            <person name="Crookes-Goodson W.J."/>
        </authorList>
    </citation>
    <scope>NUCLEOTIDE SEQUENCE [LARGE SCALE GENOMIC DNA]</scope>
    <source>
        <strain evidence="8 9">D216</strain>
    </source>
</reference>
<dbReference type="InterPro" id="IPR042098">
    <property type="entry name" value="TauD-like_sf"/>
</dbReference>
<organism evidence="8 9">
    <name type="scientific">Thyridium curvatum</name>
    <dbReference type="NCBI Taxonomy" id="1093900"/>
    <lineage>
        <taxon>Eukaryota</taxon>
        <taxon>Fungi</taxon>
        <taxon>Dikarya</taxon>
        <taxon>Ascomycota</taxon>
        <taxon>Pezizomycotina</taxon>
        <taxon>Sordariomycetes</taxon>
        <taxon>Sordariomycetidae</taxon>
        <taxon>Thyridiales</taxon>
        <taxon>Thyridiaceae</taxon>
        <taxon>Thyridium</taxon>
    </lineage>
</organism>
<dbReference type="EMBL" id="SKBQ01000038">
    <property type="protein sequence ID" value="TPX12956.1"/>
    <property type="molecule type" value="Genomic_DNA"/>
</dbReference>
<evidence type="ECO:0000256" key="1">
    <source>
        <dbReference type="ARBA" id="ARBA00001954"/>
    </source>
</evidence>
<evidence type="ECO:0000256" key="5">
    <source>
        <dbReference type="ARBA" id="ARBA00023002"/>
    </source>
</evidence>
<keyword evidence="6" id="KW-0408">Iron</keyword>
<keyword evidence="3" id="KW-0479">Metal-binding</keyword>
<gene>
    <name evidence="8" type="ORF">E0L32_006601</name>
</gene>
<sequence length="378" mass="42596">MAPSATTQEPASVTTFEAKGAVAVDKAKTTLVNTDGMKYPEYAPYNDPNDVFPEPEPFDYHDRALDADPAMPVFYNDHVKVEELTPYLGVRVTGLDLASLDKAGQDQLALLAAKKGIVFFASDDKVKQTFRDISMKKKLDMVRYYGQLHQHAVQPRPVSSTEISVVYQDNVNTVRKHWWPNRLSRAIWHIDQSQERQPPGMTFFCCMQSDAPSGGDTLVGSLVEAYERLSPAMKQFVCGLKAVHSSKVMAAKAARVGGANRRQQVESVHPVVYEQPATGYKSLYINPERITHFEGLRHEESEMLLKFLSDHITKGADFHARYKWSEGDVCVWDQRVLIHSAVLDNMEHRRHFIRITALAGVPTPAKYTPSEHEDMYAK</sequence>
<dbReference type="OrthoDB" id="10257314at2759"/>
<evidence type="ECO:0000256" key="4">
    <source>
        <dbReference type="ARBA" id="ARBA00022964"/>
    </source>
</evidence>
<dbReference type="InParanoid" id="A0A507B1M7"/>
<feature type="domain" description="TauD/TfdA-like" evidence="7">
    <location>
        <begin position="81"/>
        <end position="356"/>
    </location>
</feature>
<dbReference type="PANTHER" id="PTHR30468">
    <property type="entry name" value="ALPHA-KETOGLUTARATE-DEPENDENT SULFONATE DIOXYGENASE"/>
    <property type="match status" value="1"/>
</dbReference>
<keyword evidence="5" id="KW-0560">Oxidoreductase</keyword>
<dbReference type="RefSeq" id="XP_030994667.1">
    <property type="nucleotide sequence ID" value="XM_031141252.1"/>
</dbReference>
<comment type="similarity">
    <text evidence="2">Belongs to the TfdA dioxygenase family.</text>
</comment>
<dbReference type="GO" id="GO:0046872">
    <property type="term" value="F:metal ion binding"/>
    <property type="evidence" value="ECO:0007669"/>
    <property type="project" value="UniProtKB-KW"/>
</dbReference>
<evidence type="ECO:0000313" key="8">
    <source>
        <dbReference type="EMBL" id="TPX12956.1"/>
    </source>
</evidence>
<name>A0A507B1M7_9PEZI</name>
<protein>
    <recommendedName>
        <fullName evidence="7">TauD/TfdA-like domain-containing protein</fullName>
    </recommendedName>
</protein>